<evidence type="ECO:0000313" key="2">
    <source>
        <dbReference type="Proteomes" id="UP001497382"/>
    </source>
</evidence>
<dbReference type="AlphaFoldDB" id="A0AAV2A402"/>
<evidence type="ECO:0000313" key="1">
    <source>
        <dbReference type="EMBL" id="CAL1278054.1"/>
    </source>
</evidence>
<comment type="caution">
    <text evidence="1">The sequence shown here is derived from an EMBL/GenBank/DDBJ whole genome shotgun (WGS) entry which is preliminary data.</text>
</comment>
<protein>
    <submittedName>
        <fullName evidence="1">Uncharacterized protein</fullName>
    </submittedName>
</protein>
<dbReference type="Proteomes" id="UP001497382">
    <property type="component" value="Unassembled WGS sequence"/>
</dbReference>
<accession>A0AAV2A402</accession>
<organism evidence="1 2">
    <name type="scientific">Larinioides sclopetarius</name>
    <dbReference type="NCBI Taxonomy" id="280406"/>
    <lineage>
        <taxon>Eukaryota</taxon>
        <taxon>Metazoa</taxon>
        <taxon>Ecdysozoa</taxon>
        <taxon>Arthropoda</taxon>
        <taxon>Chelicerata</taxon>
        <taxon>Arachnida</taxon>
        <taxon>Araneae</taxon>
        <taxon>Araneomorphae</taxon>
        <taxon>Entelegynae</taxon>
        <taxon>Araneoidea</taxon>
        <taxon>Araneidae</taxon>
        <taxon>Larinioides</taxon>
    </lineage>
</organism>
<keyword evidence="2" id="KW-1185">Reference proteome</keyword>
<reference evidence="1 2" key="1">
    <citation type="submission" date="2024-04" db="EMBL/GenBank/DDBJ databases">
        <authorList>
            <person name="Rising A."/>
            <person name="Reimegard J."/>
            <person name="Sonavane S."/>
            <person name="Akerstrom W."/>
            <person name="Nylinder S."/>
            <person name="Hedman E."/>
            <person name="Kallberg Y."/>
        </authorList>
    </citation>
    <scope>NUCLEOTIDE SEQUENCE [LARGE SCALE GENOMIC DNA]</scope>
</reference>
<dbReference type="EMBL" id="CAXIEN010000108">
    <property type="protein sequence ID" value="CAL1278054.1"/>
    <property type="molecule type" value="Genomic_DNA"/>
</dbReference>
<sequence>MHNFGNMFNNVNILFSKYILIKHRFIFLTSD</sequence>
<gene>
    <name evidence="1" type="ORF">LARSCL_LOCUS9564</name>
</gene>
<proteinExistence type="predicted"/>
<name>A0AAV2A402_9ARAC</name>